<gene>
    <name evidence="2" type="ORF">Kpol_1025p32</name>
</gene>
<feature type="region of interest" description="Disordered" evidence="1">
    <location>
        <begin position="37"/>
        <end position="67"/>
    </location>
</feature>
<dbReference type="RefSeq" id="XP_001644970.1">
    <property type="nucleotide sequence ID" value="XM_001644920.1"/>
</dbReference>
<evidence type="ECO:0000313" key="3">
    <source>
        <dbReference type="Proteomes" id="UP000000267"/>
    </source>
</evidence>
<evidence type="ECO:0000313" key="2">
    <source>
        <dbReference type="EMBL" id="EDO17112.1"/>
    </source>
</evidence>
<feature type="compositionally biased region" description="Polar residues" evidence="1">
    <location>
        <begin position="37"/>
        <end position="46"/>
    </location>
</feature>
<feature type="compositionally biased region" description="Low complexity" evidence="1">
    <location>
        <begin position="470"/>
        <end position="482"/>
    </location>
</feature>
<dbReference type="KEGG" id="vpo:Kpol_1025p32"/>
<name>A7TKV7_VANPO</name>
<dbReference type="GO" id="GO:0031297">
    <property type="term" value="P:replication fork processing"/>
    <property type="evidence" value="ECO:0007669"/>
    <property type="project" value="InterPro"/>
</dbReference>
<dbReference type="Proteomes" id="UP000000267">
    <property type="component" value="Unassembled WGS sequence"/>
</dbReference>
<feature type="region of interest" description="Disordered" evidence="1">
    <location>
        <begin position="139"/>
        <end position="190"/>
    </location>
</feature>
<keyword evidence="3" id="KW-1185">Reference proteome</keyword>
<evidence type="ECO:0000256" key="1">
    <source>
        <dbReference type="SAM" id="MobiDB-lite"/>
    </source>
</evidence>
<feature type="region of interest" description="Disordered" evidence="1">
    <location>
        <begin position="443"/>
        <end position="557"/>
    </location>
</feature>
<dbReference type="eggNOG" id="ENOG502R0S3">
    <property type="taxonomic scope" value="Eukaryota"/>
</dbReference>
<dbReference type="GO" id="GO:0035361">
    <property type="term" value="C:Cul8-RING ubiquitin ligase complex"/>
    <property type="evidence" value="ECO:0007669"/>
    <property type="project" value="TreeGrafter"/>
</dbReference>
<feature type="region of interest" description="Disordered" evidence="1">
    <location>
        <begin position="331"/>
        <end position="351"/>
    </location>
</feature>
<reference evidence="2 3" key="1">
    <citation type="journal article" date="2007" name="Proc. Natl. Acad. Sci. U.S.A.">
        <title>Independent sorting-out of thousands of duplicated gene pairs in two yeast species descended from a whole-genome duplication.</title>
        <authorList>
            <person name="Scannell D.R."/>
            <person name="Frank A.C."/>
            <person name="Conant G.C."/>
            <person name="Byrne K.P."/>
            <person name="Woolfit M."/>
            <person name="Wolfe K.H."/>
        </authorList>
    </citation>
    <scope>NUCLEOTIDE SEQUENCE [LARGE SCALE GENOMIC DNA]</scope>
    <source>
        <strain evidence="3">ATCC 22028 / DSM 70294 / BCRC 21397 / CBS 2163 / NBRC 10782 / NRRL Y-8283 / UCD 57-17</strain>
    </source>
</reference>
<dbReference type="EMBL" id="DS480410">
    <property type="protein sequence ID" value="EDO17112.1"/>
    <property type="molecule type" value="Genomic_DNA"/>
</dbReference>
<organism evidence="3">
    <name type="scientific">Vanderwaltozyma polyspora (strain ATCC 22028 / DSM 70294 / BCRC 21397 / CBS 2163 / NBRC 10782 / NRRL Y-8283 / UCD 57-17)</name>
    <name type="common">Kluyveromyces polysporus</name>
    <dbReference type="NCBI Taxonomy" id="436907"/>
    <lineage>
        <taxon>Eukaryota</taxon>
        <taxon>Fungi</taxon>
        <taxon>Dikarya</taxon>
        <taxon>Ascomycota</taxon>
        <taxon>Saccharomycotina</taxon>
        <taxon>Saccharomycetes</taxon>
        <taxon>Saccharomycetales</taxon>
        <taxon>Saccharomycetaceae</taxon>
        <taxon>Vanderwaltozyma</taxon>
    </lineage>
</organism>
<protein>
    <recommendedName>
        <fullName evidence="4">Methyl methanesulfonate-sensitivity protein 22</fullName>
    </recommendedName>
</protein>
<sequence length="1488" mass="171824">MSSDVNASLYIVPDSEEEDDNLEIIFKPFEYSDASIDSDSELSPLNQDVHFNERESNNDLNEEEPIPGAELSLQSERRLSVSSEENNYIDGISGRHLRKRKAIQKNPYSLERLKHRQFLQGYDITGYDSILDGVKIANKPIDPDSQEKEIEKPFRLYDSGSEDYDYIMPENSDNDNDQVDDRQATDSEAETEVNGFYNHTGISNDYSMQDPITYTDNILNNDQHNRISTDITGSTTQDLSDEDSGNDYSVEEEIKFRGRKLDVKNGYRGILPRILWEKSLKETTSNKKNRSRQVVHLNQKGVAKKKKIVAVRDDFESDLLKEMIVGDDDEDVYEGTSQDNPVIVENNEPSPNDLDELNAYYNQKYKDEYSFDDFQNDYVSDEQVIYLPTGDPENNTEEVEILLERDISDVTRYQSINEIINVNPQTDSANESNRGIIDEMLSNQTAKSNSSNLKSKQSHSRKFGKKRANVRNTNINRVNRNTSKLITSKKSIRKPHSSQQRLSFQNVATNKKHLEDSSISRVTDQIHPNDKEESDKEEGKKKSSSVSKFPGLYPSPNSDISRKINTFVTILEAPSNKYSVTKGKGISSKYDSADEKRPESSLDILHNLDSIQVLFFNKKINPPDVITVHINKKKFTLSKLGSNDVAKGLNEIFSEILKTGVTDVDLVNGCKLISEFILFLNNTDLYYVVDNFNKRFRSKVSAIRDKAKPIHFYQIAFCLLFFYAITKYSTVSNSLRKQIELKIVDDTIKFFTLLSVCYDNVENQEDEYLDDAYVILNLIISNLDNVDEIWASLELHSFRPSVAMKLVHLFPVKTQKWSIIETDGTYHSIANAFKWVNYCEGILSWRISNEIALFFNNIFKRRRYIDFEEESVASNNNIVMSDLATGRLPGTLFNKYLGILDTLDLSEAMREKVIPISQVQGTDPLQILVNRINLLLLIAKNSSINLEKRLEDLLKPLILEYSSKKINILESRKLSSILLTGISTLMEINYSKKLHYKSNLTLLVYRHIVSTNNDVSEIWISYLNRIANVFKTYTVSNVATLKTLYKCLTHPIQESMTQQGSKLIIELLLSRMNELGDQWVQDKLFKIVQSKVAEERFWIDAYCITGKFLLDRRVLSWWSFFMFNNLEHALENKIYFYYKTLEICDEDTYNLIREPIFALTVDHILTKRNRNFRNFVSLLLQKETNIHLKYFINNTEQEWLQFTKKLINTLFSLSLTNLITRLISNILKVIREDSESKDYLNNIVLFINENYYDTLKSNHEFIILKRDLGISDTEMEKSNFREICLSYNDKLQTSEYIENGLISALLINNEISNYEGKIKSLFQFKLFDQPIDFFSKLIEGHAFTGEVDFDAMLSFIAVNYMKVINSYIRGKFLQLTPEEFTNLCYLYSVICKSFPFNENTPYNRHIDEFKSECTKLQSATLNISDGFLENKLLLDLSNGTLSSEVSPIYVTEGLLTSIIRKIIRIHAESLKEAMSKIQEITDPFEYVS</sequence>
<dbReference type="Pfam" id="PF09462">
    <property type="entry name" value="Mus7"/>
    <property type="match status" value="1"/>
</dbReference>
<dbReference type="PANTHER" id="PTHR28122">
    <property type="entry name" value="E3 UBIQUITIN-PROTEIN LIGASE SUBSTRATE RECEPTOR MMS22"/>
    <property type="match status" value="1"/>
</dbReference>
<proteinExistence type="predicted"/>
<dbReference type="PhylomeDB" id="A7TKV7"/>
<feature type="compositionally biased region" description="Basic and acidic residues" evidence="1">
    <location>
        <begin position="141"/>
        <end position="155"/>
    </location>
</feature>
<dbReference type="InterPro" id="IPR019021">
    <property type="entry name" value="Mms22"/>
</dbReference>
<dbReference type="OMA" id="IHFYQIA"/>
<dbReference type="HOGENOM" id="CLU_251473_0_0_1"/>
<dbReference type="InParanoid" id="A7TKV7"/>
<feature type="compositionally biased region" description="Polar residues" evidence="1">
    <location>
        <begin position="497"/>
        <end position="509"/>
    </location>
</feature>
<accession>A7TKV7</accession>
<dbReference type="PANTHER" id="PTHR28122:SF1">
    <property type="entry name" value="E3 UBIQUITIN-PROTEIN LIGASE SUBSTRATE RECEPTOR MMS22"/>
    <property type="match status" value="1"/>
</dbReference>
<dbReference type="GeneID" id="5545305"/>
<feature type="compositionally biased region" description="Basic and acidic residues" evidence="1">
    <location>
        <begin position="527"/>
        <end position="541"/>
    </location>
</feature>
<dbReference type="GO" id="GO:0005634">
    <property type="term" value="C:nucleus"/>
    <property type="evidence" value="ECO:0007669"/>
    <property type="project" value="InterPro"/>
</dbReference>
<feature type="compositionally biased region" description="Basic residues" evidence="1">
    <location>
        <begin position="456"/>
        <end position="469"/>
    </location>
</feature>
<dbReference type="OrthoDB" id="4068315at2759"/>
<dbReference type="GO" id="GO:0000724">
    <property type="term" value="P:double-strand break repair via homologous recombination"/>
    <property type="evidence" value="ECO:0007669"/>
    <property type="project" value="TreeGrafter"/>
</dbReference>
<dbReference type="STRING" id="436907.A7TKV7"/>
<evidence type="ECO:0008006" key="4">
    <source>
        <dbReference type="Google" id="ProtNLM"/>
    </source>
</evidence>
<dbReference type="FunCoup" id="A7TKV7">
    <property type="interactions" value="572"/>
</dbReference>